<reference evidence="3" key="2">
    <citation type="submission" date="2015-01" db="EMBL/GenBank/DDBJ databases">
        <title>Evolutionary Origins and Diversification of the Mycorrhizal Mutualists.</title>
        <authorList>
            <consortium name="DOE Joint Genome Institute"/>
            <consortium name="Mycorrhizal Genomics Consortium"/>
            <person name="Kohler A."/>
            <person name="Kuo A."/>
            <person name="Nagy L.G."/>
            <person name="Floudas D."/>
            <person name="Copeland A."/>
            <person name="Barry K.W."/>
            <person name="Cichocki N."/>
            <person name="Veneault-Fourrey C."/>
            <person name="LaButti K."/>
            <person name="Lindquist E.A."/>
            <person name="Lipzen A."/>
            <person name="Lundell T."/>
            <person name="Morin E."/>
            <person name="Murat C."/>
            <person name="Riley R."/>
            <person name="Ohm R."/>
            <person name="Sun H."/>
            <person name="Tunlid A."/>
            <person name="Henrissat B."/>
            <person name="Grigoriev I.V."/>
            <person name="Hibbett D.S."/>
            <person name="Martin F."/>
        </authorList>
    </citation>
    <scope>NUCLEOTIDE SEQUENCE [LARGE SCALE GENOMIC DNA]</scope>
    <source>
        <strain evidence="3">F 1598</strain>
    </source>
</reference>
<reference evidence="2 3" key="1">
    <citation type="submission" date="2014-04" db="EMBL/GenBank/DDBJ databases">
        <authorList>
            <consortium name="DOE Joint Genome Institute"/>
            <person name="Kuo A."/>
            <person name="Tarkka M."/>
            <person name="Buscot F."/>
            <person name="Kohler A."/>
            <person name="Nagy L.G."/>
            <person name="Floudas D."/>
            <person name="Copeland A."/>
            <person name="Barry K.W."/>
            <person name="Cichocki N."/>
            <person name="Veneault-Fourrey C."/>
            <person name="LaButti K."/>
            <person name="Lindquist E.A."/>
            <person name="Lipzen A."/>
            <person name="Lundell T."/>
            <person name="Morin E."/>
            <person name="Murat C."/>
            <person name="Sun H."/>
            <person name="Tunlid A."/>
            <person name="Henrissat B."/>
            <person name="Grigoriev I.V."/>
            <person name="Hibbett D.S."/>
            <person name="Martin F."/>
            <person name="Nordberg H.P."/>
            <person name="Cantor M.N."/>
            <person name="Hua S.X."/>
        </authorList>
    </citation>
    <scope>NUCLEOTIDE SEQUENCE [LARGE SCALE GENOMIC DNA]</scope>
    <source>
        <strain evidence="2 3">F 1598</strain>
    </source>
</reference>
<dbReference type="HOGENOM" id="CLU_050408_0_0_1"/>
<sequence>MDYKALLAYDDDKYGSDFDPTKNAAEEAKAVDSPTGRLVIAILNGTVPTRAVGPSGSNSVEGRVLDLHPALNAEFQLALRALEQAHAERNVHKGNLLLSIRQYISNCHRTDTASRTTIQRSSLNQWRAPNWAEKLKYDPETGTEEKDGPTKQALLLLAISDRLGLTVNSVPDPRLGIISSPRHEDHPLLWMEWAAKVTRILPKGVTLTHNGYPYERVIRGFRRFAPLFKEKKRGSAKAPSEDADRRACQRHGQIITMGIIAQTQRYNELIAQGGLTVLPTPSWDVIEFSPAMDEMECAGHLASRGVTTTKVCDASQYVYTWLEHSDETERDMQTRILINNYRGHARQRPESQPWPDNLAYTYNSSLARWMPVLPAAEATRSVVSKPSASTNKGGLQPHNMAVPPATTVAGNAPTGDILDENVDMEEPRDEEDSSRVMETDTT</sequence>
<evidence type="ECO:0000313" key="3">
    <source>
        <dbReference type="Proteomes" id="UP000054166"/>
    </source>
</evidence>
<feature type="region of interest" description="Disordered" evidence="1">
    <location>
        <begin position="383"/>
        <end position="442"/>
    </location>
</feature>
<accession>A0A0C3G9W6</accession>
<name>A0A0C3G9W6_PILCF</name>
<dbReference type="AlphaFoldDB" id="A0A0C3G9W6"/>
<evidence type="ECO:0000256" key="1">
    <source>
        <dbReference type="SAM" id="MobiDB-lite"/>
    </source>
</evidence>
<feature type="compositionally biased region" description="Polar residues" evidence="1">
    <location>
        <begin position="383"/>
        <end position="393"/>
    </location>
</feature>
<protein>
    <submittedName>
        <fullName evidence="2">Uncharacterized protein</fullName>
    </submittedName>
</protein>
<gene>
    <name evidence="2" type="ORF">PILCRDRAFT_2752</name>
</gene>
<proteinExistence type="predicted"/>
<organism evidence="2 3">
    <name type="scientific">Piloderma croceum (strain F 1598)</name>
    <dbReference type="NCBI Taxonomy" id="765440"/>
    <lineage>
        <taxon>Eukaryota</taxon>
        <taxon>Fungi</taxon>
        <taxon>Dikarya</taxon>
        <taxon>Basidiomycota</taxon>
        <taxon>Agaricomycotina</taxon>
        <taxon>Agaricomycetes</taxon>
        <taxon>Agaricomycetidae</taxon>
        <taxon>Atheliales</taxon>
        <taxon>Atheliaceae</taxon>
        <taxon>Piloderma</taxon>
    </lineage>
</organism>
<dbReference type="EMBL" id="KN832976">
    <property type="protein sequence ID" value="KIM88524.1"/>
    <property type="molecule type" value="Genomic_DNA"/>
</dbReference>
<feature type="compositionally biased region" description="Basic and acidic residues" evidence="1">
    <location>
        <begin position="433"/>
        <end position="442"/>
    </location>
</feature>
<dbReference type="Proteomes" id="UP000054166">
    <property type="component" value="Unassembled WGS sequence"/>
</dbReference>
<evidence type="ECO:0000313" key="2">
    <source>
        <dbReference type="EMBL" id="KIM88524.1"/>
    </source>
</evidence>
<dbReference type="InParanoid" id="A0A0C3G9W6"/>
<keyword evidence="3" id="KW-1185">Reference proteome</keyword>
<feature type="compositionally biased region" description="Acidic residues" evidence="1">
    <location>
        <begin position="417"/>
        <end position="432"/>
    </location>
</feature>